<organism evidence="2 3">
    <name type="scientific">Mycteria americana</name>
    <name type="common">Wood stork</name>
    <dbReference type="NCBI Taxonomy" id="33587"/>
    <lineage>
        <taxon>Eukaryota</taxon>
        <taxon>Metazoa</taxon>
        <taxon>Chordata</taxon>
        <taxon>Craniata</taxon>
        <taxon>Vertebrata</taxon>
        <taxon>Euteleostomi</taxon>
        <taxon>Archelosauria</taxon>
        <taxon>Archosauria</taxon>
        <taxon>Dinosauria</taxon>
        <taxon>Saurischia</taxon>
        <taxon>Theropoda</taxon>
        <taxon>Coelurosauria</taxon>
        <taxon>Aves</taxon>
        <taxon>Neognathae</taxon>
        <taxon>Neoaves</taxon>
        <taxon>Aequornithes</taxon>
        <taxon>Ciconiiformes</taxon>
        <taxon>Ciconiidae</taxon>
        <taxon>Mycteria</taxon>
    </lineage>
</organism>
<protein>
    <submittedName>
        <fullName evidence="2">Uncharacterized protein</fullName>
    </submittedName>
</protein>
<dbReference type="Proteomes" id="UP001333110">
    <property type="component" value="Unassembled WGS sequence"/>
</dbReference>
<feature type="compositionally biased region" description="Low complexity" evidence="1">
    <location>
        <begin position="13"/>
        <end position="35"/>
    </location>
</feature>
<keyword evidence="3" id="KW-1185">Reference proteome</keyword>
<sequence>MMNSTKASSLQPRLSPVLTSPLSSSELVSNRSSNTSPLVGLSVTWIRKLSSMHCKSLLDCLQLAVALFQQMSDIRPTRAELSQELTAQSFESCHVLQRRNPELPRSAMQKAVVV</sequence>
<name>A0AAN7NSA0_MYCAM</name>
<accession>A0AAN7NSA0</accession>
<evidence type="ECO:0000256" key="1">
    <source>
        <dbReference type="SAM" id="MobiDB-lite"/>
    </source>
</evidence>
<feature type="region of interest" description="Disordered" evidence="1">
    <location>
        <begin position="1"/>
        <end position="35"/>
    </location>
</feature>
<reference evidence="2 3" key="1">
    <citation type="journal article" date="2023" name="J. Hered.">
        <title>Chromosome-level genome of the wood stork (Mycteria americana) provides insight into avian chromosome evolution.</title>
        <authorList>
            <person name="Flamio R. Jr."/>
            <person name="Ramstad K.M."/>
        </authorList>
    </citation>
    <scope>NUCLEOTIDE SEQUENCE [LARGE SCALE GENOMIC DNA]</scope>
    <source>
        <strain evidence="2">JAX WOST 10</strain>
    </source>
</reference>
<evidence type="ECO:0000313" key="2">
    <source>
        <dbReference type="EMBL" id="KAK4829569.1"/>
    </source>
</evidence>
<dbReference type="AlphaFoldDB" id="A0AAN7NSA0"/>
<dbReference type="EMBL" id="JAUNZN010000001">
    <property type="protein sequence ID" value="KAK4829569.1"/>
    <property type="molecule type" value="Genomic_DNA"/>
</dbReference>
<gene>
    <name evidence="2" type="ORF">QYF61_005238</name>
</gene>
<evidence type="ECO:0000313" key="3">
    <source>
        <dbReference type="Proteomes" id="UP001333110"/>
    </source>
</evidence>
<feature type="compositionally biased region" description="Polar residues" evidence="1">
    <location>
        <begin position="1"/>
        <end position="12"/>
    </location>
</feature>
<proteinExistence type="predicted"/>
<comment type="caution">
    <text evidence="2">The sequence shown here is derived from an EMBL/GenBank/DDBJ whole genome shotgun (WGS) entry which is preliminary data.</text>
</comment>